<keyword evidence="4" id="KW-0804">Transcription</keyword>
<evidence type="ECO:0000256" key="4">
    <source>
        <dbReference type="ARBA" id="ARBA00023163"/>
    </source>
</evidence>
<reference evidence="8 9" key="1">
    <citation type="submission" date="2016-03" db="EMBL/GenBank/DDBJ databases">
        <authorList>
            <person name="Ploux O."/>
        </authorList>
    </citation>
    <scope>NUCLEOTIDE SEQUENCE [LARGE SCALE GENOMIC DNA]</scope>
    <source>
        <strain evidence="8 9">UAMH 11012</strain>
    </source>
</reference>
<keyword evidence="5" id="KW-0539">Nucleus</keyword>
<keyword evidence="3" id="KW-0238">DNA-binding</keyword>
<organism evidence="8 9">
    <name type="scientific">Phialocephala subalpina</name>
    <dbReference type="NCBI Taxonomy" id="576137"/>
    <lineage>
        <taxon>Eukaryota</taxon>
        <taxon>Fungi</taxon>
        <taxon>Dikarya</taxon>
        <taxon>Ascomycota</taxon>
        <taxon>Pezizomycotina</taxon>
        <taxon>Leotiomycetes</taxon>
        <taxon>Helotiales</taxon>
        <taxon>Mollisiaceae</taxon>
        <taxon>Phialocephala</taxon>
        <taxon>Phialocephala fortinii species complex</taxon>
    </lineage>
</organism>
<evidence type="ECO:0000259" key="7">
    <source>
        <dbReference type="Pfam" id="PF04082"/>
    </source>
</evidence>
<name>A0A1L7XYI1_9HELO</name>
<feature type="region of interest" description="Disordered" evidence="6">
    <location>
        <begin position="355"/>
        <end position="383"/>
    </location>
</feature>
<dbReference type="GO" id="GO:0005634">
    <property type="term" value="C:nucleus"/>
    <property type="evidence" value="ECO:0007669"/>
    <property type="project" value="UniProtKB-SubCell"/>
</dbReference>
<feature type="compositionally biased region" description="Low complexity" evidence="6">
    <location>
        <begin position="363"/>
        <end position="383"/>
    </location>
</feature>
<evidence type="ECO:0000256" key="5">
    <source>
        <dbReference type="ARBA" id="ARBA00023242"/>
    </source>
</evidence>
<evidence type="ECO:0000313" key="8">
    <source>
        <dbReference type="EMBL" id="CZR69995.1"/>
    </source>
</evidence>
<evidence type="ECO:0000256" key="6">
    <source>
        <dbReference type="SAM" id="MobiDB-lite"/>
    </source>
</evidence>
<evidence type="ECO:0000313" key="9">
    <source>
        <dbReference type="Proteomes" id="UP000184330"/>
    </source>
</evidence>
<accession>A0A1L7XYI1</accession>
<dbReference type="GO" id="GO:0008270">
    <property type="term" value="F:zinc ion binding"/>
    <property type="evidence" value="ECO:0007669"/>
    <property type="project" value="InterPro"/>
</dbReference>
<dbReference type="PANTHER" id="PTHR31845">
    <property type="entry name" value="FINGER DOMAIN PROTEIN, PUTATIVE-RELATED"/>
    <property type="match status" value="1"/>
</dbReference>
<dbReference type="GO" id="GO:0000976">
    <property type="term" value="F:transcription cis-regulatory region binding"/>
    <property type="evidence" value="ECO:0007669"/>
    <property type="project" value="TreeGrafter"/>
</dbReference>
<comment type="subcellular location">
    <subcellularLocation>
        <location evidence="1">Nucleus</location>
    </subcellularLocation>
</comment>
<evidence type="ECO:0000256" key="1">
    <source>
        <dbReference type="ARBA" id="ARBA00004123"/>
    </source>
</evidence>
<dbReference type="OrthoDB" id="3163292at2759"/>
<protein>
    <recommendedName>
        <fullName evidence="7">Xylanolytic transcriptional activator regulatory domain-containing protein</fullName>
    </recommendedName>
</protein>
<dbReference type="EMBL" id="FJOG01000088">
    <property type="protein sequence ID" value="CZR69995.1"/>
    <property type="molecule type" value="Genomic_DNA"/>
</dbReference>
<dbReference type="GO" id="GO:0000981">
    <property type="term" value="F:DNA-binding transcription factor activity, RNA polymerase II-specific"/>
    <property type="evidence" value="ECO:0007669"/>
    <property type="project" value="TreeGrafter"/>
</dbReference>
<dbReference type="GO" id="GO:0006351">
    <property type="term" value="P:DNA-templated transcription"/>
    <property type="evidence" value="ECO:0007669"/>
    <property type="project" value="InterPro"/>
</dbReference>
<dbReference type="AlphaFoldDB" id="A0A1L7XYI1"/>
<evidence type="ECO:0000256" key="2">
    <source>
        <dbReference type="ARBA" id="ARBA00023015"/>
    </source>
</evidence>
<dbReference type="PANTHER" id="PTHR31845:SF21">
    <property type="entry name" value="REGULATORY PROTEIN LEU3"/>
    <property type="match status" value="1"/>
</dbReference>
<gene>
    <name evidence="8" type="ORF">PAC_19896</name>
</gene>
<feature type="domain" description="Xylanolytic transcriptional activator regulatory" evidence="7">
    <location>
        <begin position="27"/>
        <end position="184"/>
    </location>
</feature>
<proteinExistence type="predicted"/>
<keyword evidence="2" id="KW-0805">Transcription regulation</keyword>
<dbReference type="InterPro" id="IPR007219">
    <property type="entry name" value="XnlR_reg_dom"/>
</dbReference>
<dbReference type="Proteomes" id="UP000184330">
    <property type="component" value="Unassembled WGS sequence"/>
</dbReference>
<sequence length="508" mass="57032">MNFQPISKPSITIEDITLTAGELNSYLSYFFENMHCHFPFLERPFLPPKTLSSSPLLFWTIITVSSSFPNRSLYERLQPIVRRLLASGLCPFAMSQELCQALCLLCLWPLEASDPNDDPHFMYAGMATHIAMQMGLHRPQFTHEFKQIKELGVNPHETPTSRWMTWCACIFVEHQLASKVGVPCGVRDLWALQKSLNHAHPEESPPLPSLIRHQLLLIFLRDRYLNTVSWDAPTTSGLCEPPMRLNILKLFSTELDQWESRHDMLEETTSVLLHATRVLIAGFCLAADLALVEHQTAQATILLLLHRGVDSATAVLNIVAPLAWETLPVHIIRAVRDAGVFSAQLLRIERSQPSSTASGTLLSPFRDPPSSSSSRPSTWSERSSFTDDSTLICLLDRAIDILRSVSYGRDFSTRNKILLEVLRQEATAKDAQTSGPDVESQLGHGEGVAKSNVHGNDDLRHLSAHGFIRFQARMGANIFWDAVEYGKGAHDWTQNEKDIFLEMQSELG</sequence>
<keyword evidence="9" id="KW-1185">Reference proteome</keyword>
<evidence type="ECO:0000256" key="3">
    <source>
        <dbReference type="ARBA" id="ARBA00023125"/>
    </source>
</evidence>
<dbReference type="CDD" id="cd12148">
    <property type="entry name" value="fungal_TF_MHR"/>
    <property type="match status" value="1"/>
</dbReference>
<dbReference type="InterPro" id="IPR051089">
    <property type="entry name" value="prtT"/>
</dbReference>
<dbReference type="Pfam" id="PF04082">
    <property type="entry name" value="Fungal_trans"/>
    <property type="match status" value="1"/>
</dbReference>